<feature type="region of interest" description="Disordered" evidence="6">
    <location>
        <begin position="314"/>
        <end position="374"/>
    </location>
</feature>
<feature type="compositionally biased region" description="Basic and acidic residues" evidence="6">
    <location>
        <begin position="101"/>
        <end position="126"/>
    </location>
</feature>
<dbReference type="GO" id="GO:0045944">
    <property type="term" value="P:positive regulation of transcription by RNA polymerase II"/>
    <property type="evidence" value="ECO:0007669"/>
    <property type="project" value="TreeGrafter"/>
</dbReference>
<dbReference type="PROSITE" id="PS00028">
    <property type="entry name" value="ZINC_FINGER_C2H2_1"/>
    <property type="match status" value="3"/>
</dbReference>
<evidence type="ECO:0000256" key="4">
    <source>
        <dbReference type="ARBA" id="ARBA00022833"/>
    </source>
</evidence>
<feature type="domain" description="C2H2-type" evidence="7">
    <location>
        <begin position="216"/>
        <end position="243"/>
    </location>
</feature>
<dbReference type="PROSITE" id="PS50157">
    <property type="entry name" value="ZINC_FINGER_C2H2_2"/>
    <property type="match status" value="4"/>
</dbReference>
<feature type="region of interest" description="Disordered" evidence="6">
    <location>
        <begin position="456"/>
        <end position="495"/>
    </location>
</feature>
<dbReference type="Gene3D" id="3.30.160.60">
    <property type="entry name" value="Classic Zinc Finger"/>
    <property type="match status" value="7"/>
</dbReference>
<keyword evidence="4" id="KW-0862">Zinc</keyword>
<evidence type="ECO:0000256" key="2">
    <source>
        <dbReference type="ARBA" id="ARBA00022737"/>
    </source>
</evidence>
<dbReference type="SMART" id="SM00355">
    <property type="entry name" value="ZnF_C2H2"/>
    <property type="match status" value="19"/>
</dbReference>
<protein>
    <submittedName>
        <fullName evidence="9">C2H2-type domain-containing protein</fullName>
    </submittedName>
</protein>
<dbReference type="WBParaSite" id="L893_g3217.t1">
    <property type="protein sequence ID" value="L893_g3217.t1"/>
    <property type="gene ID" value="L893_g3217"/>
</dbReference>
<dbReference type="Proteomes" id="UP000095287">
    <property type="component" value="Unplaced"/>
</dbReference>
<feature type="region of interest" description="Disordered" evidence="6">
    <location>
        <begin position="975"/>
        <end position="1000"/>
    </location>
</feature>
<name>A0A1I8A3B8_9BILA</name>
<proteinExistence type="predicted"/>
<dbReference type="PANTHER" id="PTHR24403">
    <property type="entry name" value="ZINC FINGER PROTEIN"/>
    <property type="match status" value="1"/>
</dbReference>
<evidence type="ECO:0000313" key="9">
    <source>
        <dbReference type="WBParaSite" id="L893_g3217.t1"/>
    </source>
</evidence>
<reference evidence="9" key="1">
    <citation type="submission" date="2016-11" db="UniProtKB">
        <authorList>
            <consortium name="WormBaseParasite"/>
        </authorList>
    </citation>
    <scope>IDENTIFICATION</scope>
</reference>
<feature type="compositionally biased region" description="Acidic residues" evidence="6">
    <location>
        <begin position="333"/>
        <end position="364"/>
    </location>
</feature>
<feature type="domain" description="C2H2-type" evidence="7">
    <location>
        <begin position="1046"/>
        <end position="1073"/>
    </location>
</feature>
<dbReference type="InterPro" id="IPR050688">
    <property type="entry name" value="Zinc_finger/UBP_domain"/>
</dbReference>
<feature type="compositionally biased region" description="Polar residues" evidence="6">
    <location>
        <begin position="80"/>
        <end position="89"/>
    </location>
</feature>
<keyword evidence="8" id="KW-1185">Reference proteome</keyword>
<dbReference type="GO" id="GO:0005634">
    <property type="term" value="C:nucleus"/>
    <property type="evidence" value="ECO:0007669"/>
    <property type="project" value="TreeGrafter"/>
</dbReference>
<dbReference type="InterPro" id="IPR036236">
    <property type="entry name" value="Znf_C2H2_sf"/>
</dbReference>
<dbReference type="GO" id="GO:0008270">
    <property type="term" value="F:zinc ion binding"/>
    <property type="evidence" value="ECO:0007669"/>
    <property type="project" value="UniProtKB-KW"/>
</dbReference>
<feature type="region of interest" description="Disordered" evidence="6">
    <location>
        <begin position="539"/>
        <end position="563"/>
    </location>
</feature>
<dbReference type="InterPro" id="IPR013087">
    <property type="entry name" value="Znf_C2H2_type"/>
</dbReference>
<keyword evidence="1" id="KW-0479">Metal-binding</keyword>
<dbReference type="SUPFAM" id="SSF57667">
    <property type="entry name" value="beta-beta-alpha zinc fingers"/>
    <property type="match status" value="4"/>
</dbReference>
<sequence length="1330" mass="150337">MRCVTIDERLRYTDVLSRPTDMASIADPPSGDLRRSKRNKFHLDVAGLHRVGSHSATGCAVEEGFPASSGSAQKRRHSGAKTNGAANTSRRSEPTPPLKKSKLENQRTTPERPHRRERKAPARHSDFVTNTIKVEDGPSEPATDAKEPKQEVEGVEEDPPRLEAEMGAFPSDTPAEAATEAATTPAEAATIPTEDAVTPSAPSVASTSASPSGIVFECMKCPAHFDTRNGLTNHVRLHGKGREFACDLCDFSCTNMKTLRIHRQVHGPMSLQAKAEQHAQNAEDWQAKQIPVSQKIDAIDKALNLGRAEEFDEVKAEMDDESVAPEQSAQEPSAEENNIDEEEPEVGEGEEHEEDAHEDEEMETESPKLGRPKSKRKMLQCSLCPYTTRHYDRYANHNRGHQRKSGYKCPLCSFMSSSSGFLKRHCDCHKVTDYPWPPVFVNADGTEQDDKVAVPKENEHVEDDEESHQEVSAPAKTGQMSLRQRRSAPSKLEDEYYVDMSDDYEETEEPKQSTYTCTFQPCPFSSNFKNSLFRHIRRKHADQQHSSPLDEPPLVTATEQPSSSTLKKYSDLVKILEASATASVPVTPAREDNDKKVKKAPQTMFVCESCPFATTIKSELVTHELGHNANLDYRCPDCSFSAATIPILHEHQRVHVNVSRSPVKPSGAAERFEKCPECPYQSKHTCDMKAHRDMHIGKREFACNRCTYSTKRNHVLIQHIEMHEKDDKRIVEEEKAEVVVEAVPEVEVKEPEPEEEKDVDKSMSVPMAPAQFAVILEEKTQNEIGAIYSEDGGHRFHCSICQIDEGSHEIYYEHTRQHTDDSVIFSCTICHFQTDNGQTIIDHEDVHPQPSISVVPASSNGVFQCRECPFKNDNYSRMWHHNQKHKKPGKYRCEKCSFQTGLSHVLRDHLWVHEDSYTGNFGSSDHQHGRSSSILPATVNNYHPSVHKETEGHTPKEEVMEPSAKRRRNGLHMSASSGMITSCPSTPPAISKQAGGGMRKNDSVVSLPTYGNEEKAEEDTFDPKNLYKNVFARGKRKALDKTVKMRQCTECPYEAENETVFELHLEMHLGHRPHKCSICSYSCFGPESLYTHLNLHAPQISSEAASVMRRYISERRRNGTVSVEKIPIGAKNVFNCRQCNYRTLDAERFQKHQTEHVLLIQQRLMTAIKRANAEEPVKVAKRPRRPSDKMLYCPKCSFKSDTPISYTEHFERHGVGNTVYSCSVCDYGDNTQQVVVFHERNHHYDTPLTHFYKSGLLKDAAEIEDENDLLRTVRYGNKVICCKRCSEFKCHELNQLVRHWETSHVDTEEDRQRLEELKLGLVPRSTVARI</sequence>
<feature type="compositionally biased region" description="Polar residues" evidence="6">
    <location>
        <begin position="975"/>
        <end position="984"/>
    </location>
</feature>
<accession>A0A1I8A3B8</accession>
<organism evidence="8 9">
    <name type="scientific">Steinernema glaseri</name>
    <dbReference type="NCBI Taxonomy" id="37863"/>
    <lineage>
        <taxon>Eukaryota</taxon>
        <taxon>Metazoa</taxon>
        <taxon>Ecdysozoa</taxon>
        <taxon>Nematoda</taxon>
        <taxon>Chromadorea</taxon>
        <taxon>Rhabditida</taxon>
        <taxon>Tylenchina</taxon>
        <taxon>Panagrolaimomorpha</taxon>
        <taxon>Strongyloidoidea</taxon>
        <taxon>Steinernematidae</taxon>
        <taxon>Steinernema</taxon>
    </lineage>
</organism>
<keyword evidence="2" id="KW-0677">Repeat</keyword>
<evidence type="ECO:0000256" key="5">
    <source>
        <dbReference type="PROSITE-ProRule" id="PRU00042"/>
    </source>
</evidence>
<evidence type="ECO:0000259" key="7">
    <source>
        <dbReference type="PROSITE" id="PS50157"/>
    </source>
</evidence>
<feature type="compositionally biased region" description="Basic and acidic residues" evidence="6">
    <location>
        <begin position="143"/>
        <end position="164"/>
    </location>
</feature>
<feature type="domain" description="C2H2-type" evidence="7">
    <location>
        <begin position="633"/>
        <end position="660"/>
    </location>
</feature>
<evidence type="ECO:0000256" key="3">
    <source>
        <dbReference type="ARBA" id="ARBA00022771"/>
    </source>
</evidence>
<feature type="domain" description="C2H2-type" evidence="7">
    <location>
        <begin position="701"/>
        <end position="728"/>
    </location>
</feature>
<feature type="compositionally biased region" description="Low complexity" evidence="6">
    <location>
        <begin position="173"/>
        <end position="209"/>
    </location>
</feature>
<evidence type="ECO:0000256" key="6">
    <source>
        <dbReference type="SAM" id="MobiDB-lite"/>
    </source>
</evidence>
<dbReference type="PANTHER" id="PTHR24403:SF67">
    <property type="entry name" value="FI01116P-RELATED"/>
    <property type="match status" value="1"/>
</dbReference>
<keyword evidence="3 5" id="KW-0863">Zinc-finger</keyword>
<evidence type="ECO:0000313" key="8">
    <source>
        <dbReference type="Proteomes" id="UP000095287"/>
    </source>
</evidence>
<feature type="region of interest" description="Disordered" evidence="6">
    <location>
        <begin position="62"/>
        <end position="209"/>
    </location>
</feature>
<evidence type="ECO:0000256" key="1">
    <source>
        <dbReference type="ARBA" id="ARBA00022723"/>
    </source>
</evidence>